<dbReference type="EnsemblMetazoa" id="SCAU002051-RA">
    <property type="protein sequence ID" value="SCAU002051-PA"/>
    <property type="gene ID" value="SCAU002051"/>
</dbReference>
<dbReference type="KEGG" id="scac:106081371"/>
<sequence>MKMTFSIPVWKYALLTLSVAISLVAVILISVGVITLGGAGSPTGAYLSSFLGALVFTLCTAGCFASLRESYVLSMVFVGLGVVVVIFETIFMISFAVMKDEFMEMTKERVNSTWKQELNKSGAMHSIQIQYECCGLKGPDDYKTADYIKLPKSCCRLEDCSNEDNVFTQGCDTRAIKFIDDESDNLILCLVGLVALEALSIISAYYLGKAVQSRGIKSEQIVINE</sequence>
<dbReference type="PANTHER" id="PTHR19282">
    <property type="entry name" value="TETRASPANIN"/>
    <property type="match status" value="1"/>
</dbReference>
<gene>
    <name evidence="6" type="primary">106081371</name>
</gene>
<comment type="subcellular location">
    <subcellularLocation>
        <location evidence="1">Membrane</location>
        <topology evidence="1">Multi-pass membrane protein</topology>
    </subcellularLocation>
</comment>
<feature type="transmembrane region" description="Helical" evidence="5">
    <location>
        <begin position="185"/>
        <end position="207"/>
    </location>
</feature>
<proteinExistence type="predicted"/>
<evidence type="ECO:0000256" key="4">
    <source>
        <dbReference type="ARBA" id="ARBA00023136"/>
    </source>
</evidence>
<dbReference type="InterPro" id="IPR008952">
    <property type="entry name" value="Tetraspanin_EC2_sf"/>
</dbReference>
<dbReference type="VEuPathDB" id="VectorBase:SCAU002051"/>
<reference evidence="6" key="2">
    <citation type="submission" date="2020-05" db="UniProtKB">
        <authorList>
            <consortium name="EnsemblMetazoa"/>
        </authorList>
    </citation>
    <scope>IDENTIFICATION</scope>
    <source>
        <strain evidence="6">USDA</strain>
    </source>
</reference>
<dbReference type="EnsemblMetazoa" id="SCAU002051-RB">
    <property type="protein sequence ID" value="SCAU002051-PB"/>
    <property type="gene ID" value="SCAU002051"/>
</dbReference>
<reference evidence="7" key="1">
    <citation type="submission" date="2015-05" db="EMBL/GenBank/DDBJ databases">
        <authorList>
            <person name="Wilson R.K."/>
            <person name="Warren W.C."/>
            <person name="Olafson P."/>
        </authorList>
    </citation>
    <scope>NUCLEOTIDE SEQUENCE [LARGE SCALE GENOMIC DNA]</scope>
    <source>
        <strain evidence="7">USDA</strain>
    </source>
</reference>
<dbReference type="Gene3D" id="1.10.1450.10">
    <property type="entry name" value="Tetraspanin"/>
    <property type="match status" value="1"/>
</dbReference>
<feature type="transmembrane region" description="Helical" evidence="5">
    <location>
        <begin position="45"/>
        <end position="65"/>
    </location>
</feature>
<evidence type="ECO:0000256" key="5">
    <source>
        <dbReference type="SAM" id="Phobius"/>
    </source>
</evidence>
<feature type="transmembrane region" description="Helical" evidence="5">
    <location>
        <begin position="12"/>
        <end position="39"/>
    </location>
</feature>
<dbReference type="GO" id="GO:0005886">
    <property type="term" value="C:plasma membrane"/>
    <property type="evidence" value="ECO:0007669"/>
    <property type="project" value="TreeGrafter"/>
</dbReference>
<protein>
    <recommendedName>
        <fullName evidence="8">Tetraspanin</fullName>
    </recommendedName>
</protein>
<dbReference type="SUPFAM" id="SSF48652">
    <property type="entry name" value="Tetraspanin"/>
    <property type="match status" value="1"/>
</dbReference>
<dbReference type="AlphaFoldDB" id="A0A1I8NU49"/>
<keyword evidence="4 5" id="KW-0472">Membrane</keyword>
<organism evidence="6 7">
    <name type="scientific">Stomoxys calcitrans</name>
    <name type="common">Stable fly</name>
    <name type="synonym">Conops calcitrans</name>
    <dbReference type="NCBI Taxonomy" id="35570"/>
    <lineage>
        <taxon>Eukaryota</taxon>
        <taxon>Metazoa</taxon>
        <taxon>Ecdysozoa</taxon>
        <taxon>Arthropoda</taxon>
        <taxon>Hexapoda</taxon>
        <taxon>Insecta</taxon>
        <taxon>Pterygota</taxon>
        <taxon>Neoptera</taxon>
        <taxon>Endopterygota</taxon>
        <taxon>Diptera</taxon>
        <taxon>Brachycera</taxon>
        <taxon>Muscomorpha</taxon>
        <taxon>Muscoidea</taxon>
        <taxon>Muscidae</taxon>
        <taxon>Stomoxys</taxon>
    </lineage>
</organism>
<feature type="transmembrane region" description="Helical" evidence="5">
    <location>
        <begin position="72"/>
        <end position="97"/>
    </location>
</feature>
<keyword evidence="3 5" id="KW-1133">Transmembrane helix</keyword>
<dbReference type="CDD" id="cd03127">
    <property type="entry name" value="tetraspanin_LEL"/>
    <property type="match status" value="1"/>
</dbReference>
<keyword evidence="2 5" id="KW-0812">Transmembrane</keyword>
<dbReference type="Proteomes" id="UP000095300">
    <property type="component" value="Unassembled WGS sequence"/>
</dbReference>
<dbReference type="STRING" id="35570.A0A1I8NU49"/>
<dbReference type="OrthoDB" id="6239677at2759"/>
<evidence type="ECO:0000313" key="6">
    <source>
        <dbReference type="EnsemblMetazoa" id="SCAU002051-PA"/>
    </source>
</evidence>
<evidence type="ECO:0008006" key="8">
    <source>
        <dbReference type="Google" id="ProtNLM"/>
    </source>
</evidence>
<keyword evidence="7" id="KW-1185">Reference proteome</keyword>
<evidence type="ECO:0000313" key="7">
    <source>
        <dbReference type="Proteomes" id="UP000095300"/>
    </source>
</evidence>
<evidence type="ECO:0000256" key="2">
    <source>
        <dbReference type="ARBA" id="ARBA00022692"/>
    </source>
</evidence>
<dbReference type="InterPro" id="IPR018499">
    <property type="entry name" value="Tetraspanin/Peripherin"/>
</dbReference>
<evidence type="ECO:0000256" key="1">
    <source>
        <dbReference type="ARBA" id="ARBA00004141"/>
    </source>
</evidence>
<evidence type="ECO:0000256" key="3">
    <source>
        <dbReference type="ARBA" id="ARBA00022989"/>
    </source>
</evidence>
<accession>A0A1I8NU49</accession>
<name>A0A1I8NU49_STOCA</name>
<dbReference type="Pfam" id="PF00335">
    <property type="entry name" value="Tetraspanin"/>
    <property type="match status" value="1"/>
</dbReference>
<dbReference type="PANTHER" id="PTHR19282:SF544">
    <property type="entry name" value="TETRASPANIN"/>
    <property type="match status" value="1"/>
</dbReference>